<evidence type="ECO:0000256" key="2">
    <source>
        <dbReference type="SAM" id="SignalP"/>
    </source>
</evidence>
<dbReference type="CDD" id="cd00254">
    <property type="entry name" value="LT-like"/>
    <property type="match status" value="1"/>
</dbReference>
<feature type="compositionally biased region" description="Polar residues" evidence="1">
    <location>
        <begin position="248"/>
        <end position="258"/>
    </location>
</feature>
<sequence length="258" mass="28082">MINWNLKRKAAVLVFSLMAILPATQAITPEELVYDQVSKYVSAQQAADISRNICDAAATYHVDPVFATAVFTTESHFDNTAVSGVGAIGIAQLMPDTAAYLNVNPYNVRENIFGGVKYLGQMMDRYKTWDKPFMYAAAAYNAGPGAVDRAGGVPHYAETMNYVQTVENTRQDIWRIAGMQANTGRMDESPVATTKVNAPVFPALKEWHENQTASAVSPSGATAMAQEKIGTASHTEHVLQRSGKTKNNDNTHLTSFAK</sequence>
<feature type="domain" description="Transglycosylase SLT" evidence="3">
    <location>
        <begin position="54"/>
        <end position="152"/>
    </location>
</feature>
<dbReference type="Pfam" id="PF01464">
    <property type="entry name" value="SLT"/>
    <property type="match status" value="1"/>
</dbReference>
<dbReference type="InterPro" id="IPR008258">
    <property type="entry name" value="Transglycosylase_SLT_dom_1"/>
</dbReference>
<protein>
    <submittedName>
        <fullName evidence="4">Lytic transglycosylase domain-containing protein</fullName>
    </submittedName>
</protein>
<keyword evidence="2" id="KW-0732">Signal</keyword>
<gene>
    <name evidence="4" type="ORF">H8J70_05335</name>
</gene>
<evidence type="ECO:0000256" key="1">
    <source>
        <dbReference type="SAM" id="MobiDB-lite"/>
    </source>
</evidence>
<dbReference type="EMBL" id="JACOGK010000012">
    <property type="protein sequence ID" value="MBC3536670.1"/>
    <property type="molecule type" value="Genomic_DNA"/>
</dbReference>
<name>A0ABR6VIY4_9FIRM</name>
<evidence type="ECO:0000313" key="5">
    <source>
        <dbReference type="Proteomes" id="UP000606870"/>
    </source>
</evidence>
<dbReference type="Proteomes" id="UP000606870">
    <property type="component" value="Unassembled WGS sequence"/>
</dbReference>
<evidence type="ECO:0000313" key="4">
    <source>
        <dbReference type="EMBL" id="MBC3536670.1"/>
    </source>
</evidence>
<feature type="chain" id="PRO_5045755072" evidence="2">
    <location>
        <begin position="26"/>
        <end position="258"/>
    </location>
</feature>
<dbReference type="PANTHER" id="PTHR37423:SF2">
    <property type="entry name" value="MEMBRANE-BOUND LYTIC MUREIN TRANSGLYCOSYLASE C"/>
    <property type="match status" value="1"/>
</dbReference>
<dbReference type="RefSeq" id="WP_186502827.1">
    <property type="nucleotide sequence ID" value="NZ_JACOGK010000012.1"/>
</dbReference>
<comment type="caution">
    <text evidence="4">The sequence shown here is derived from an EMBL/GenBank/DDBJ whole genome shotgun (WGS) entry which is preliminary data.</text>
</comment>
<dbReference type="Gene3D" id="1.10.530.10">
    <property type="match status" value="1"/>
</dbReference>
<proteinExistence type="predicted"/>
<accession>A0ABR6VIY4</accession>
<feature type="signal peptide" evidence="2">
    <location>
        <begin position="1"/>
        <end position="25"/>
    </location>
</feature>
<keyword evidence="5" id="KW-1185">Reference proteome</keyword>
<dbReference type="InterPro" id="IPR023346">
    <property type="entry name" value="Lysozyme-like_dom_sf"/>
</dbReference>
<feature type="region of interest" description="Disordered" evidence="1">
    <location>
        <begin position="236"/>
        <end position="258"/>
    </location>
</feature>
<dbReference type="PANTHER" id="PTHR37423">
    <property type="entry name" value="SOLUBLE LYTIC MUREIN TRANSGLYCOSYLASE-RELATED"/>
    <property type="match status" value="1"/>
</dbReference>
<evidence type="ECO:0000259" key="3">
    <source>
        <dbReference type="Pfam" id="PF01464"/>
    </source>
</evidence>
<dbReference type="SUPFAM" id="SSF53955">
    <property type="entry name" value="Lysozyme-like"/>
    <property type="match status" value="1"/>
</dbReference>
<reference evidence="4 5" key="1">
    <citation type="submission" date="2020-08" db="EMBL/GenBank/DDBJ databases">
        <authorList>
            <person name="Liu C."/>
            <person name="Sun Q."/>
        </authorList>
    </citation>
    <scope>NUCLEOTIDE SEQUENCE [LARGE SCALE GENOMIC DNA]</scope>
    <source>
        <strain evidence="4 5">NSJ-59</strain>
    </source>
</reference>
<organism evidence="4 5">
    <name type="scientific">Megasphaera hominis</name>
    <dbReference type="NCBI Taxonomy" id="159836"/>
    <lineage>
        <taxon>Bacteria</taxon>
        <taxon>Bacillati</taxon>
        <taxon>Bacillota</taxon>
        <taxon>Negativicutes</taxon>
        <taxon>Veillonellales</taxon>
        <taxon>Veillonellaceae</taxon>
        <taxon>Megasphaera</taxon>
    </lineage>
</organism>